<dbReference type="AlphaFoldDB" id="A0A8S4DFG5"/>
<name>A0A8S4DFG5_PLUXY</name>
<reference evidence="1" key="1">
    <citation type="submission" date="2020-11" db="EMBL/GenBank/DDBJ databases">
        <authorList>
            <person name="Whiteford S."/>
        </authorList>
    </citation>
    <scope>NUCLEOTIDE SEQUENCE</scope>
</reference>
<comment type="caution">
    <text evidence="1">The sequence shown here is derived from an EMBL/GenBank/DDBJ whole genome shotgun (WGS) entry which is preliminary data.</text>
</comment>
<sequence>INLLRRGNLEVAALAQLLFEIFGQFVHEGEGLEVVVALHVVHALDADGQVLGHDPGLDGLNADGLQRLREDGSNRVGGGLLALLVEAVVARDSAVRRLRLHRLTIRADEHRRHEPQRAVALRHRVRLHVAVVVLAGPHEPALRLHGVRHHVVDEPVLVPDAGRLVRRAVFLLVDLLEDVLEAAVVLLQDGVLCAQVQRVLPVQRELERGVGEVNNRGVSVEHAERHAGALEVVDDLLDGLPLGRGPDELELALAGHDVVDGLVLVGVRVAADDDGLLPAGDEPRDVLADDGLAEHGAAEDVADGAVGALPHLLELELLDSLLVGSDGGALDADVVLLDGVGTVDSDLVVGLVAVLHAQVVSVQLDVQEREDQLVLDQVPDDPGHLIPEDVDDGSGLYFRHVS</sequence>
<keyword evidence="2" id="KW-1185">Reference proteome</keyword>
<organism evidence="1 2">
    <name type="scientific">Plutella xylostella</name>
    <name type="common">Diamondback moth</name>
    <name type="synonym">Plutella maculipennis</name>
    <dbReference type="NCBI Taxonomy" id="51655"/>
    <lineage>
        <taxon>Eukaryota</taxon>
        <taxon>Metazoa</taxon>
        <taxon>Ecdysozoa</taxon>
        <taxon>Arthropoda</taxon>
        <taxon>Hexapoda</taxon>
        <taxon>Insecta</taxon>
        <taxon>Pterygota</taxon>
        <taxon>Neoptera</taxon>
        <taxon>Endopterygota</taxon>
        <taxon>Lepidoptera</taxon>
        <taxon>Glossata</taxon>
        <taxon>Ditrysia</taxon>
        <taxon>Yponomeutoidea</taxon>
        <taxon>Plutellidae</taxon>
        <taxon>Plutella</taxon>
    </lineage>
</organism>
<dbReference type="Proteomes" id="UP000653454">
    <property type="component" value="Unassembled WGS sequence"/>
</dbReference>
<gene>
    <name evidence="1" type="ORF">PLXY2_LOCUS1827</name>
</gene>
<dbReference type="EMBL" id="CAJHNJ030000004">
    <property type="protein sequence ID" value="CAG9096414.1"/>
    <property type="molecule type" value="Genomic_DNA"/>
</dbReference>
<feature type="non-terminal residue" evidence="1">
    <location>
        <position position="402"/>
    </location>
</feature>
<protein>
    <submittedName>
        <fullName evidence="1">(diamondback moth) hypothetical protein</fullName>
    </submittedName>
</protein>
<evidence type="ECO:0000313" key="1">
    <source>
        <dbReference type="EMBL" id="CAG9096414.1"/>
    </source>
</evidence>
<feature type="non-terminal residue" evidence="1">
    <location>
        <position position="1"/>
    </location>
</feature>
<accession>A0A8S4DFG5</accession>
<evidence type="ECO:0000313" key="2">
    <source>
        <dbReference type="Proteomes" id="UP000653454"/>
    </source>
</evidence>
<proteinExistence type="predicted"/>